<dbReference type="Pfam" id="PF02737">
    <property type="entry name" value="3HCDH_N"/>
    <property type="match status" value="1"/>
</dbReference>
<evidence type="ECO:0000313" key="7">
    <source>
        <dbReference type="Proteomes" id="UP001152797"/>
    </source>
</evidence>
<dbReference type="Gene3D" id="2.130.10.30">
    <property type="entry name" value="Regulator of chromosome condensation 1/beta-lactamase-inhibitor protein II"/>
    <property type="match status" value="2"/>
</dbReference>
<dbReference type="InterPro" id="IPR029045">
    <property type="entry name" value="ClpP/crotonase-like_dom_sf"/>
</dbReference>
<dbReference type="InterPro" id="IPR009091">
    <property type="entry name" value="RCC1/BLIP-II"/>
</dbReference>
<dbReference type="Gene3D" id="3.40.50.720">
    <property type="entry name" value="NAD(P)-binding Rossmann-like Domain"/>
    <property type="match status" value="1"/>
</dbReference>
<keyword evidence="7" id="KW-1185">Reference proteome</keyword>
<evidence type="ECO:0000313" key="6">
    <source>
        <dbReference type="EMBL" id="CAL4785757.1"/>
    </source>
</evidence>
<dbReference type="Pfam" id="PF00378">
    <property type="entry name" value="ECH_1"/>
    <property type="match status" value="1"/>
</dbReference>
<dbReference type="SUPFAM" id="SSF51735">
    <property type="entry name" value="NAD(P)-binding Rossmann-fold domains"/>
    <property type="match status" value="1"/>
</dbReference>
<evidence type="ECO:0000259" key="4">
    <source>
        <dbReference type="Pfam" id="PF02737"/>
    </source>
</evidence>
<sequence length="864" mass="92634">MKGQVLYEKRQTKDGHVAILTMDNKPVNALSEGVRVGLDKCVKDLVADPEITAAVLTGASGVFCGGADISEFATGLNGPSLPQVISVMENSSKPIVAAVDGLALGGGFEVALGCHWRLASTRAQVPGRKRRKVSMCCSFCLAAVRSDKEKSRKEKSVDFMCRGAPMKAQKAKEVGLFDEVIEGDHAAVLQACVDFALSKTSVDLDARRLGQGKAQGGDISKKRQEYNKLRAGEAAPQAIITCIEAAVSKDFKDGMKVEFQEFCKLMTGSQAQALQYMFFAERQCQKIPGVAGAVRPHQLKCCGIVGAGLMGGGIAMACAEAGMKVVLLDRDEKNLERGINVIKKNYARSVDRKSKSQVQVDELLSKLSGSTSYEALADCDIVVEVAQVKEPPVDDCCGLDDAIAAMVSMSVHRRKQRSNAMLIRVTLLSGRSTSFEVTSKYRTVDDLRRKAQEEFQLGLRCLVTEDGCELEGQRRCEEILSENLTFYACARSPQLCSSFICPAFALLKSSGTVVAWGNPERGGDATKVQSQLYDIQQISCSSGAFCALRGDGHVVTWGAADLGGRIPRLVREKLLGVKEVQASQGAFAALLHDGSVVTWGDVDYGGESQVYKEELQDVRALRSSFSLFAAICGDDRHVVTWGNCSVIAGHRTGLHPSLRHVRNLVWSGYAFAAITEDGQVSTWGLPTCGADLPPDVQGQLYEVRQLAASHAAFAAVRKDGQVITWGSPDFGGDCSEVQPLLREVQYLVASSRAFCAVKADGSVVTWGMESHGGCSSSVQSQLHSVQQVVATSRAFAALRTDGEVITWGAANYGGDRQEVESQLKDVQQLSSSHGSFAAITASGHLLTWGLPLSGGGMQMHIDGT</sequence>
<reference evidence="6 7" key="2">
    <citation type="submission" date="2024-05" db="EMBL/GenBank/DDBJ databases">
        <authorList>
            <person name="Chen Y."/>
            <person name="Shah S."/>
            <person name="Dougan E. K."/>
            <person name="Thang M."/>
            <person name="Chan C."/>
        </authorList>
    </citation>
    <scope>NUCLEOTIDE SEQUENCE [LARGE SCALE GENOMIC DNA]</scope>
</reference>
<keyword evidence="3" id="KW-0511">Multifunctional enzyme</keyword>
<dbReference type="EMBL" id="CAMXCT030002480">
    <property type="protein sequence ID" value="CAL4785757.1"/>
    <property type="molecule type" value="Genomic_DNA"/>
</dbReference>
<evidence type="ECO:0000256" key="3">
    <source>
        <dbReference type="ARBA" id="ARBA00023268"/>
    </source>
</evidence>
<keyword evidence="2" id="KW-0456">Lyase</keyword>
<gene>
    <name evidence="5" type="ORF">C1SCF055_LOCUS24745</name>
</gene>
<comment type="caution">
    <text evidence="5">The sequence shown here is derived from an EMBL/GenBank/DDBJ whole genome shotgun (WGS) entry which is preliminary data.</text>
</comment>
<dbReference type="SUPFAM" id="SSF50985">
    <property type="entry name" value="RCC1/BLIP-II"/>
    <property type="match status" value="1"/>
</dbReference>
<dbReference type="GO" id="GO:0070403">
    <property type="term" value="F:NAD+ binding"/>
    <property type="evidence" value="ECO:0007669"/>
    <property type="project" value="InterPro"/>
</dbReference>
<evidence type="ECO:0000256" key="1">
    <source>
        <dbReference type="ARBA" id="ARBA00023235"/>
    </source>
</evidence>
<evidence type="ECO:0000256" key="2">
    <source>
        <dbReference type="ARBA" id="ARBA00023239"/>
    </source>
</evidence>
<name>A0A9P1CVI2_9DINO</name>
<proteinExistence type="predicted"/>
<protein>
    <submittedName>
        <fullName evidence="6">Ubiquitin-like domain-containing protein</fullName>
    </submittedName>
</protein>
<feature type="domain" description="3-hydroxyacyl-CoA dehydrogenase NAD binding" evidence="4">
    <location>
        <begin position="303"/>
        <end position="385"/>
    </location>
</feature>
<dbReference type="Proteomes" id="UP001152797">
    <property type="component" value="Unassembled WGS sequence"/>
</dbReference>
<dbReference type="InterPro" id="IPR001753">
    <property type="entry name" value="Enoyl-CoA_hydra/iso"/>
</dbReference>
<dbReference type="EMBL" id="CAMXCT020002480">
    <property type="protein sequence ID" value="CAL1151820.1"/>
    <property type="molecule type" value="Genomic_DNA"/>
</dbReference>
<dbReference type="GO" id="GO:0016829">
    <property type="term" value="F:lyase activity"/>
    <property type="evidence" value="ECO:0007669"/>
    <property type="project" value="UniProtKB-KW"/>
</dbReference>
<accession>A0A9P1CVI2</accession>
<dbReference type="InterPro" id="IPR036291">
    <property type="entry name" value="NAD(P)-bd_dom_sf"/>
</dbReference>
<dbReference type="GO" id="GO:0006631">
    <property type="term" value="P:fatty acid metabolic process"/>
    <property type="evidence" value="ECO:0007669"/>
    <property type="project" value="InterPro"/>
</dbReference>
<dbReference type="AlphaFoldDB" id="A0A9P1CVI2"/>
<organism evidence="5">
    <name type="scientific">Cladocopium goreaui</name>
    <dbReference type="NCBI Taxonomy" id="2562237"/>
    <lineage>
        <taxon>Eukaryota</taxon>
        <taxon>Sar</taxon>
        <taxon>Alveolata</taxon>
        <taxon>Dinophyceae</taxon>
        <taxon>Suessiales</taxon>
        <taxon>Symbiodiniaceae</taxon>
        <taxon>Cladocopium</taxon>
    </lineage>
</organism>
<dbReference type="PANTHER" id="PTHR23309">
    <property type="entry name" value="3-HYDROXYACYL-COA DEHYROGENASE"/>
    <property type="match status" value="1"/>
</dbReference>
<dbReference type="Gene3D" id="3.90.226.10">
    <property type="entry name" value="2-enoyl-CoA Hydratase, Chain A, domain 1"/>
    <property type="match status" value="1"/>
</dbReference>
<evidence type="ECO:0000313" key="5">
    <source>
        <dbReference type="EMBL" id="CAI3998445.1"/>
    </source>
</evidence>
<reference evidence="5" key="1">
    <citation type="submission" date="2022-10" db="EMBL/GenBank/DDBJ databases">
        <authorList>
            <person name="Chen Y."/>
            <person name="Dougan E. K."/>
            <person name="Chan C."/>
            <person name="Rhodes N."/>
            <person name="Thang M."/>
        </authorList>
    </citation>
    <scope>NUCLEOTIDE SEQUENCE</scope>
</reference>
<dbReference type="EMBL" id="CAMXCT010002480">
    <property type="protein sequence ID" value="CAI3998445.1"/>
    <property type="molecule type" value="Genomic_DNA"/>
</dbReference>
<dbReference type="OrthoDB" id="408734at2759"/>
<dbReference type="InterPro" id="IPR006176">
    <property type="entry name" value="3-OHacyl-CoA_DH_NAD-bd"/>
</dbReference>
<dbReference type="GO" id="GO:0016853">
    <property type="term" value="F:isomerase activity"/>
    <property type="evidence" value="ECO:0007669"/>
    <property type="project" value="UniProtKB-KW"/>
</dbReference>
<dbReference type="SUPFAM" id="SSF52096">
    <property type="entry name" value="ClpP/crotonase"/>
    <property type="match status" value="1"/>
</dbReference>
<dbReference type="CDD" id="cd06558">
    <property type="entry name" value="crotonase-like"/>
    <property type="match status" value="1"/>
</dbReference>
<keyword evidence="1" id="KW-0413">Isomerase</keyword>